<dbReference type="InterPro" id="IPR035437">
    <property type="entry name" value="SNase_OB-fold_sf"/>
</dbReference>
<feature type="compositionally biased region" description="Polar residues" evidence="1">
    <location>
        <begin position="1127"/>
        <end position="1152"/>
    </location>
</feature>
<dbReference type="Gene3D" id="2.30.30.140">
    <property type="match status" value="5"/>
</dbReference>
<organism evidence="3 4">
    <name type="scientific">Bambusicola thoracicus</name>
    <name type="common">Chinese bamboo-partridge</name>
    <name type="synonym">Perdix thoracica</name>
    <dbReference type="NCBI Taxonomy" id="9083"/>
    <lineage>
        <taxon>Eukaryota</taxon>
        <taxon>Metazoa</taxon>
        <taxon>Chordata</taxon>
        <taxon>Craniata</taxon>
        <taxon>Vertebrata</taxon>
        <taxon>Euteleostomi</taxon>
        <taxon>Archelosauria</taxon>
        <taxon>Archosauria</taxon>
        <taxon>Dinosauria</taxon>
        <taxon>Saurischia</taxon>
        <taxon>Theropoda</taxon>
        <taxon>Coelurosauria</taxon>
        <taxon>Aves</taxon>
        <taxon>Neognathae</taxon>
        <taxon>Galloanserae</taxon>
        <taxon>Galliformes</taxon>
        <taxon>Phasianidae</taxon>
        <taxon>Perdicinae</taxon>
        <taxon>Bambusicola</taxon>
    </lineage>
</organism>
<dbReference type="EMBL" id="PPHD01067073">
    <property type="protein sequence ID" value="POI21615.1"/>
    <property type="molecule type" value="Genomic_DNA"/>
</dbReference>
<gene>
    <name evidence="3" type="ORF">CIB84_014637</name>
</gene>
<feature type="domain" description="Tudor" evidence="2">
    <location>
        <begin position="425"/>
        <end position="483"/>
    </location>
</feature>
<dbReference type="Gene3D" id="2.40.50.90">
    <property type="match status" value="4"/>
</dbReference>
<dbReference type="SMART" id="SM00333">
    <property type="entry name" value="TUDOR"/>
    <property type="match status" value="5"/>
</dbReference>
<dbReference type="CDD" id="cd20438">
    <property type="entry name" value="Tudor_TDRD15_rpt3"/>
    <property type="match status" value="1"/>
</dbReference>
<comment type="caution">
    <text evidence="3">The sequence shown here is derived from an EMBL/GenBank/DDBJ whole genome shotgun (WGS) entry which is preliminary data.</text>
</comment>
<dbReference type="PANTHER" id="PTHR22948">
    <property type="entry name" value="TUDOR DOMAIN CONTAINING PROTEIN"/>
    <property type="match status" value="1"/>
</dbReference>
<feature type="region of interest" description="Disordered" evidence="1">
    <location>
        <begin position="1061"/>
        <end position="1091"/>
    </location>
</feature>
<feature type="domain" description="Tudor" evidence="2">
    <location>
        <begin position="694"/>
        <end position="753"/>
    </location>
</feature>
<feature type="region of interest" description="Disordered" evidence="1">
    <location>
        <begin position="1103"/>
        <end position="1154"/>
    </location>
</feature>
<evidence type="ECO:0000313" key="4">
    <source>
        <dbReference type="Proteomes" id="UP000237246"/>
    </source>
</evidence>
<dbReference type="Proteomes" id="UP000237246">
    <property type="component" value="Unassembled WGS sequence"/>
</dbReference>
<feature type="domain" description="Tudor" evidence="2">
    <location>
        <begin position="907"/>
        <end position="966"/>
    </location>
</feature>
<evidence type="ECO:0000256" key="1">
    <source>
        <dbReference type="SAM" id="MobiDB-lite"/>
    </source>
</evidence>
<dbReference type="InterPro" id="IPR050621">
    <property type="entry name" value="Tudor_domain_containing"/>
</dbReference>
<dbReference type="Pfam" id="PF00567">
    <property type="entry name" value="TUDOR"/>
    <property type="match status" value="5"/>
</dbReference>
<dbReference type="InterPro" id="IPR047454">
    <property type="entry name" value="Tudor_TDRD15_rpt3"/>
</dbReference>
<keyword evidence="4" id="KW-1185">Reference proteome</keyword>
<protein>
    <recommendedName>
        <fullName evidence="2">Tudor domain-containing protein</fullName>
    </recommendedName>
</protein>
<evidence type="ECO:0000259" key="2">
    <source>
        <dbReference type="PROSITE" id="PS50304"/>
    </source>
</evidence>
<dbReference type="OrthoDB" id="9995375at2759"/>
<name>A0A2P4SBX0_BAMTH</name>
<sequence length="1418" mass="160362">MIVWGIFANIVPHGEKWGPEAINYFSSLVGLEVTGHVEAITSCHLFILEVPKIVSDVLELNLGKLLDRDSFCLIVEMLKAFSPQFRTVPQFLQQKRSIQELLRFSSNPEKPSDSSWLFVDVLFPNLPADSRVSVKVTAAESPSKFYCQIQKWQKELENLTEAMCLYYEDTSTKINTFSDSLGRFCAAKRKNGQWHRGVIRRLLPDLSVEVWFMDFGNVEAVPSSCVQKLLAEFMSLPMISFPCALSSSGNHDKAVTKLQLKRLIRALAGQNSVCVCVKSFDASDHLYYITFLDENFEINTKHPETLNEGAALCVSPLENKITTVGVSCKARAVCFTRSSHNSCENLSENRQTKNCLPERGESLSSHCKRVEMQMNSHHAAFVVYVINPSNFWIQPCAYQNEFQALTENIADVYNQCGAEERVLKNPEPGLLCCARYSRDGRYYRGIVTEVLDVNVTVYFLDFGNTDVVPSYDVKTLLPEFSDLPALAMCCELACTFPVDEVWVKEENDFFKKVVSNRVLMVQVIGKHGNKYTVNALYDIASQKCSVGALMVQAGYAEYWEVSDSALNVSKEFQARNESRYRQNQVKARCPSKTYQTYRGVVQKEETLSTPSVLRKSATLSSFGKDVLSERHKLEPEEKIHYKEFVFKPGAVFEVVCSYSVSPADFSCQLQNKLPELDTLMKQIQTYYKEHTHPYKTGQIACVVKCPKDGKWYRAAVVQQISPNEVDVIFVDYGYRERVVLNDLQAILPDFLTLERQAFQCALRNVPLQTDAFNWPEEVCRHFKDFISASVGPLTCTVYALVLLSPSSLCNIVDLQTPLVGTEEFLRECGLNHSDCIELQRLVPLGSLYSFFYSSFDIKIGSEEEIYITHIHSFSKFYCQLNRNTETIEALMKKVSETSKLSDHTKCYTSNMRLCIARYFEDGLFYRALVSPVKSTPYLYADFVDFGNKQMTERDQETFLGKLLRAVIVSRESNGQIVVELYDKQLLVGQKIEEKILEELAVVTDYTEKIVGSHRVMHHGKGDKKVNEGNAKNHGRIELKTKLACHVLKYCQTDADQDFRDEEQADGSTDELHSESSRPLSSENSEEPDFPKTNCTVLEHREKPLEGKPPSLSQCHPSDLNGIAINAPSESCTERQTNTGQQGRSNENVSELTSLPPRGIQVNSEMEVYISHINNPLSFYVQFVEDKNLIIQLEEELNESVVNTHHESGLDELRVGDLILAEYAADSFYYRAVIKALKSGNSYEVEFIDYGNTAVVSSSKICGIQRKLLTFPRLSVHCFLSKVKTPDESWTDEATSYFLSKINGKPVTCKFTEQHGEQWEVDIICDGKSLSYDLQQRKGKTGLQNKAVHNWESMPKQIQVTNDNPQDGMSTDGLGDQREDCAAKIKSSSETHLAIPPQDLNSEQVERAEIMNISVGGEF</sequence>
<dbReference type="SUPFAM" id="SSF63748">
    <property type="entry name" value="Tudor/PWWP/MBT"/>
    <property type="match status" value="5"/>
</dbReference>
<feature type="domain" description="Tudor" evidence="2">
    <location>
        <begin position="1211"/>
        <end position="1270"/>
    </location>
</feature>
<proteinExistence type="predicted"/>
<dbReference type="PANTHER" id="PTHR22948:SF7">
    <property type="entry name" value="TUDOR DOMAIN-CONTAINING PROTEIN 15"/>
    <property type="match status" value="1"/>
</dbReference>
<reference evidence="3 4" key="1">
    <citation type="submission" date="2018-01" db="EMBL/GenBank/DDBJ databases">
        <title>Comparison of the Chinese Bamboo Partridge and Red Junglefowl genome sequences highlights the importance of demography in genome evolution.</title>
        <authorList>
            <person name="Tiley G.P."/>
            <person name="Kimball R.T."/>
            <person name="Braun E.L."/>
            <person name="Burleigh J.G."/>
        </authorList>
    </citation>
    <scope>NUCLEOTIDE SEQUENCE [LARGE SCALE GENOMIC DNA]</scope>
    <source>
        <strain evidence="3">RTK389</strain>
        <tissue evidence="3">Blood</tissue>
    </source>
</reference>
<dbReference type="InterPro" id="IPR002999">
    <property type="entry name" value="Tudor"/>
</dbReference>
<feature type="domain" description="Tudor" evidence="2">
    <location>
        <begin position="178"/>
        <end position="236"/>
    </location>
</feature>
<evidence type="ECO:0000313" key="3">
    <source>
        <dbReference type="EMBL" id="POI21615.1"/>
    </source>
</evidence>
<dbReference type="PROSITE" id="PS50304">
    <property type="entry name" value="TUDOR"/>
    <property type="match status" value="5"/>
</dbReference>
<accession>A0A2P4SBX0</accession>
<feature type="non-terminal residue" evidence="3">
    <location>
        <position position="1418"/>
    </location>
</feature>